<evidence type="ECO:0000313" key="2">
    <source>
        <dbReference type="EMBL" id="GAV81273.1"/>
    </source>
</evidence>
<reference evidence="3" key="1">
    <citation type="submission" date="2016-04" db="EMBL/GenBank/DDBJ databases">
        <title>Cephalotus genome sequencing.</title>
        <authorList>
            <person name="Fukushima K."/>
            <person name="Hasebe M."/>
            <person name="Fang X."/>
        </authorList>
    </citation>
    <scope>NUCLEOTIDE SEQUENCE [LARGE SCALE GENOMIC DNA]</scope>
    <source>
        <strain evidence="3">cv. St1</strain>
    </source>
</reference>
<dbReference type="EMBL" id="BDDD01002366">
    <property type="protein sequence ID" value="GAV81273.1"/>
    <property type="molecule type" value="Genomic_DNA"/>
</dbReference>
<dbReference type="Proteomes" id="UP000187406">
    <property type="component" value="Unassembled WGS sequence"/>
</dbReference>
<keyword evidence="1" id="KW-1133">Transmembrane helix</keyword>
<keyword evidence="1" id="KW-0472">Membrane</keyword>
<feature type="transmembrane region" description="Helical" evidence="1">
    <location>
        <begin position="27"/>
        <end position="46"/>
    </location>
</feature>
<protein>
    <submittedName>
        <fullName evidence="2">Uncharacterized protein</fullName>
    </submittedName>
</protein>
<keyword evidence="3" id="KW-1185">Reference proteome</keyword>
<proteinExistence type="predicted"/>
<dbReference type="PANTHER" id="PTHR35472">
    <property type="match status" value="1"/>
</dbReference>
<gene>
    <name evidence="2" type="ORF">CFOL_v3_24731</name>
</gene>
<organism evidence="2 3">
    <name type="scientific">Cephalotus follicularis</name>
    <name type="common">Albany pitcher plant</name>
    <dbReference type="NCBI Taxonomy" id="3775"/>
    <lineage>
        <taxon>Eukaryota</taxon>
        <taxon>Viridiplantae</taxon>
        <taxon>Streptophyta</taxon>
        <taxon>Embryophyta</taxon>
        <taxon>Tracheophyta</taxon>
        <taxon>Spermatophyta</taxon>
        <taxon>Magnoliopsida</taxon>
        <taxon>eudicotyledons</taxon>
        <taxon>Gunneridae</taxon>
        <taxon>Pentapetalae</taxon>
        <taxon>rosids</taxon>
        <taxon>fabids</taxon>
        <taxon>Oxalidales</taxon>
        <taxon>Cephalotaceae</taxon>
        <taxon>Cephalotus</taxon>
    </lineage>
</organism>
<dbReference type="InParanoid" id="A0A1Q3CMF3"/>
<name>A0A1Q3CMF3_CEPFO</name>
<dbReference type="InterPro" id="IPR055317">
    <property type="entry name" value="CLE14-like"/>
</dbReference>
<evidence type="ECO:0000313" key="3">
    <source>
        <dbReference type="Proteomes" id="UP000187406"/>
    </source>
</evidence>
<keyword evidence="1" id="KW-0812">Transmembrane</keyword>
<dbReference type="AlphaFoldDB" id="A0A1Q3CMF3"/>
<accession>A0A1Q3CMF3</accession>
<evidence type="ECO:0000256" key="1">
    <source>
        <dbReference type="SAM" id="Phobius"/>
    </source>
</evidence>
<dbReference type="PANTHER" id="PTHR35472:SF6">
    <property type="entry name" value="CLAVATA3_ESR (CLE) GENE FAMILY MEMBER MTCLE10"/>
    <property type="match status" value="1"/>
</dbReference>
<sequence>MIDSNFRLIPFINRLLNNESRYQLKQILFSLLQLPFPSLCFIYFSLQSIAIMRFGNPLLPLTTFTILLITVHISTCRHVPWAGDEQTVQKSRTKLHFSFPKQFSDSLDLLLEDYKLKPTNLYVVSHPVVPCGPNPLHN</sequence>
<comment type="caution">
    <text evidence="2">The sequence shown here is derived from an EMBL/GenBank/DDBJ whole genome shotgun (WGS) entry which is preliminary data.</text>
</comment>